<proteinExistence type="predicted"/>
<sequence length="44" mass="5169">MFDHFILHLGLSASKIQILEIQCLGMAVLLQYVPLRKFLCSEWY</sequence>
<dbReference type="EMBL" id="GBXM01050680">
    <property type="protein sequence ID" value="JAH57897.1"/>
    <property type="molecule type" value="Transcribed_RNA"/>
</dbReference>
<accession>A0A0E9TWR2</accession>
<protein>
    <submittedName>
        <fullName evidence="1">Uncharacterized protein</fullName>
    </submittedName>
</protein>
<organism evidence="1">
    <name type="scientific">Anguilla anguilla</name>
    <name type="common">European freshwater eel</name>
    <name type="synonym">Muraena anguilla</name>
    <dbReference type="NCBI Taxonomy" id="7936"/>
    <lineage>
        <taxon>Eukaryota</taxon>
        <taxon>Metazoa</taxon>
        <taxon>Chordata</taxon>
        <taxon>Craniata</taxon>
        <taxon>Vertebrata</taxon>
        <taxon>Euteleostomi</taxon>
        <taxon>Actinopterygii</taxon>
        <taxon>Neopterygii</taxon>
        <taxon>Teleostei</taxon>
        <taxon>Anguilliformes</taxon>
        <taxon>Anguillidae</taxon>
        <taxon>Anguilla</taxon>
    </lineage>
</organism>
<reference evidence="1" key="2">
    <citation type="journal article" date="2015" name="Fish Shellfish Immunol.">
        <title>Early steps in the European eel (Anguilla anguilla)-Vibrio vulnificus interaction in the gills: Role of the RtxA13 toxin.</title>
        <authorList>
            <person name="Callol A."/>
            <person name="Pajuelo D."/>
            <person name="Ebbesson L."/>
            <person name="Teles M."/>
            <person name="MacKenzie S."/>
            <person name="Amaro C."/>
        </authorList>
    </citation>
    <scope>NUCLEOTIDE SEQUENCE</scope>
</reference>
<name>A0A0E9TWR2_ANGAN</name>
<dbReference type="AlphaFoldDB" id="A0A0E9TWR2"/>
<evidence type="ECO:0000313" key="1">
    <source>
        <dbReference type="EMBL" id="JAH57897.1"/>
    </source>
</evidence>
<reference evidence="1" key="1">
    <citation type="submission" date="2014-11" db="EMBL/GenBank/DDBJ databases">
        <authorList>
            <person name="Amaro Gonzalez C."/>
        </authorList>
    </citation>
    <scope>NUCLEOTIDE SEQUENCE</scope>
</reference>